<evidence type="ECO:0000256" key="2">
    <source>
        <dbReference type="ARBA" id="ARBA00017835"/>
    </source>
</evidence>
<evidence type="ECO:0000256" key="1">
    <source>
        <dbReference type="ARBA" id="ARBA00009224"/>
    </source>
</evidence>
<keyword evidence="5" id="KW-1185">Reference proteome</keyword>
<gene>
    <name evidence="4" type="ORF">FCC1311_061862</name>
</gene>
<reference evidence="4 5" key="1">
    <citation type="submission" date="2017-12" db="EMBL/GenBank/DDBJ databases">
        <title>Sequencing, de novo assembly and annotation of complete genome of a new Thraustochytrid species, strain FCC1311.</title>
        <authorList>
            <person name="Sedici K."/>
            <person name="Godart F."/>
            <person name="Aiese Cigliano R."/>
            <person name="Sanseverino W."/>
            <person name="Barakat M."/>
            <person name="Ortet P."/>
            <person name="Marechal E."/>
            <person name="Cagnac O."/>
            <person name="Amato A."/>
        </authorList>
    </citation>
    <scope>NUCLEOTIDE SEQUENCE [LARGE SCALE GENOMIC DNA]</scope>
</reference>
<organism evidence="4 5">
    <name type="scientific">Hondaea fermentalgiana</name>
    <dbReference type="NCBI Taxonomy" id="2315210"/>
    <lineage>
        <taxon>Eukaryota</taxon>
        <taxon>Sar</taxon>
        <taxon>Stramenopiles</taxon>
        <taxon>Bigyra</taxon>
        <taxon>Labyrinthulomycetes</taxon>
        <taxon>Thraustochytrida</taxon>
        <taxon>Thraustochytriidae</taxon>
        <taxon>Hondaea</taxon>
    </lineage>
</organism>
<comment type="caution">
    <text evidence="4">The sequence shown here is derived from an EMBL/GenBank/DDBJ whole genome shotgun (WGS) entry which is preliminary data.</text>
</comment>
<dbReference type="GO" id="GO:0000266">
    <property type="term" value="P:mitochondrial fission"/>
    <property type="evidence" value="ECO:0007669"/>
    <property type="project" value="TreeGrafter"/>
</dbReference>
<comment type="similarity">
    <text evidence="1">Belongs to the MTFP1 family.</text>
</comment>
<dbReference type="InParanoid" id="A0A2R5GGD0"/>
<evidence type="ECO:0000313" key="5">
    <source>
        <dbReference type="Proteomes" id="UP000241890"/>
    </source>
</evidence>
<name>A0A2R5GGD0_9STRA</name>
<dbReference type="Pfam" id="PF10558">
    <property type="entry name" value="MTP18"/>
    <property type="match status" value="1"/>
</dbReference>
<dbReference type="GO" id="GO:0005739">
    <property type="term" value="C:mitochondrion"/>
    <property type="evidence" value="ECO:0007669"/>
    <property type="project" value="TreeGrafter"/>
</dbReference>
<dbReference type="EMBL" id="BEYU01000068">
    <property type="protein sequence ID" value="GBG29966.1"/>
    <property type="molecule type" value="Genomic_DNA"/>
</dbReference>
<dbReference type="InterPro" id="IPR019560">
    <property type="entry name" value="Mitochondrial_18_kDa_protein"/>
</dbReference>
<dbReference type="OrthoDB" id="424969at2759"/>
<dbReference type="AlphaFoldDB" id="A0A2R5GGD0"/>
<accession>A0A2R5GGD0</accession>
<protein>
    <recommendedName>
        <fullName evidence="2">Mitochondrial fission process protein 1</fullName>
    </recommendedName>
    <alternativeName>
        <fullName evidence="3">Mitochondrial 18 kDa protein</fullName>
    </alternativeName>
</protein>
<evidence type="ECO:0000313" key="4">
    <source>
        <dbReference type="EMBL" id="GBG29966.1"/>
    </source>
</evidence>
<evidence type="ECO:0000256" key="3">
    <source>
        <dbReference type="ARBA" id="ARBA00029631"/>
    </source>
</evidence>
<proteinExistence type="inferred from homology"/>
<dbReference type="PANTHER" id="PTHR11001">
    <property type="entry name" value="MITOCHONDRIAL FISSION PROCESS PROTEIN 1"/>
    <property type="match status" value="1"/>
</dbReference>
<dbReference type="Proteomes" id="UP000241890">
    <property type="component" value="Unassembled WGS sequence"/>
</dbReference>
<dbReference type="PANTHER" id="PTHR11001:SF2">
    <property type="entry name" value="MITOCHONDRIAL FISSION PROCESS PROTEIN 1"/>
    <property type="match status" value="1"/>
</dbReference>
<sequence length="175" mass="18921">MAGDSQMTARADVDLEAATEELAKDVFRDTPLRLAGYANEVGEAFRPIFPRWVLPSYCAAFGYVFADTADKGLKLGTFAAADTLVWQTFASVLLPGMIINRVVWAASHAYSSPALVSRVSPSVLRFAPVMTGLAAIPFIVEPIDNFVHAAMDKTFRIAVAGFRSEEPSEGKEQSS</sequence>